<proteinExistence type="predicted"/>
<comment type="caution">
    <text evidence="1">The sequence shown here is derived from an EMBL/GenBank/DDBJ whole genome shotgun (WGS) entry which is preliminary data.</text>
</comment>
<name>A0ABQ1R8J4_9ALTE</name>
<dbReference type="EMBL" id="BMGJ01000005">
    <property type="protein sequence ID" value="GGD62067.1"/>
    <property type="molecule type" value="Genomic_DNA"/>
</dbReference>
<dbReference type="Proteomes" id="UP000614272">
    <property type="component" value="Unassembled WGS sequence"/>
</dbReference>
<accession>A0ABQ1R8J4</accession>
<protein>
    <submittedName>
        <fullName evidence="1">Uncharacterized protein</fullName>
    </submittedName>
</protein>
<dbReference type="RefSeq" id="WP_099033758.1">
    <property type="nucleotide sequence ID" value="NZ_BMGJ01000005.1"/>
</dbReference>
<keyword evidence="2" id="KW-1185">Reference proteome</keyword>
<organism evidence="1 2">
    <name type="scientific">Lacimicrobium alkaliphilum</name>
    <dbReference type="NCBI Taxonomy" id="1526571"/>
    <lineage>
        <taxon>Bacteria</taxon>
        <taxon>Pseudomonadati</taxon>
        <taxon>Pseudomonadota</taxon>
        <taxon>Gammaproteobacteria</taxon>
        <taxon>Alteromonadales</taxon>
        <taxon>Alteromonadaceae</taxon>
        <taxon>Lacimicrobium</taxon>
    </lineage>
</organism>
<reference evidence="2" key="1">
    <citation type="journal article" date="2019" name="Int. J. Syst. Evol. Microbiol.">
        <title>The Global Catalogue of Microorganisms (GCM) 10K type strain sequencing project: providing services to taxonomists for standard genome sequencing and annotation.</title>
        <authorList>
            <consortium name="The Broad Institute Genomics Platform"/>
            <consortium name="The Broad Institute Genome Sequencing Center for Infectious Disease"/>
            <person name="Wu L."/>
            <person name="Ma J."/>
        </authorList>
    </citation>
    <scope>NUCLEOTIDE SEQUENCE [LARGE SCALE GENOMIC DNA]</scope>
    <source>
        <strain evidence="2">CGMCC 1.12923</strain>
    </source>
</reference>
<sequence length="78" mass="8965">MSNVTPINCRYGHTETIAAIKDRIRTILAGIQLCNELIAEEPEFRYQHEVQRDKLVAELNIQQQQIAGLRVRYLAQTA</sequence>
<evidence type="ECO:0000313" key="2">
    <source>
        <dbReference type="Proteomes" id="UP000614272"/>
    </source>
</evidence>
<gene>
    <name evidence="1" type="ORF">GCM10011357_16700</name>
</gene>
<evidence type="ECO:0000313" key="1">
    <source>
        <dbReference type="EMBL" id="GGD62067.1"/>
    </source>
</evidence>